<proteinExistence type="predicted"/>
<organism evidence="1 2">
    <name type="scientific">Mycolicibacterium sphagni</name>
    <dbReference type="NCBI Taxonomy" id="1786"/>
    <lineage>
        <taxon>Bacteria</taxon>
        <taxon>Bacillati</taxon>
        <taxon>Actinomycetota</taxon>
        <taxon>Actinomycetes</taxon>
        <taxon>Mycobacteriales</taxon>
        <taxon>Mycobacteriaceae</taxon>
        <taxon>Mycolicibacterium</taxon>
    </lineage>
</organism>
<reference evidence="1 2" key="1">
    <citation type="submission" date="2019-05" db="EMBL/GenBank/DDBJ databases">
        <title>Mycolicibacterium sphagni ENV482 genome assembly.</title>
        <authorList>
            <person name="Chen W."/>
            <person name="Faulkner N.W."/>
            <person name="Hyman M.R."/>
        </authorList>
    </citation>
    <scope>NUCLEOTIDE SEQUENCE [LARGE SCALE GENOMIC DNA]</scope>
    <source>
        <strain evidence="1 2">ENV482</strain>
    </source>
</reference>
<keyword evidence="2" id="KW-1185">Reference proteome</keyword>
<evidence type="ECO:0000313" key="1">
    <source>
        <dbReference type="EMBL" id="NTY58270.1"/>
    </source>
</evidence>
<dbReference type="RefSeq" id="WP_174396272.1">
    <property type="nucleotide sequence ID" value="NZ_VBSB01000002.1"/>
</dbReference>
<accession>A0ABX2JLC3</accession>
<dbReference type="EMBL" id="VBSB01000002">
    <property type="protein sequence ID" value="NTY58270.1"/>
    <property type="molecule type" value="Genomic_DNA"/>
</dbReference>
<evidence type="ECO:0008006" key="3">
    <source>
        <dbReference type="Google" id="ProtNLM"/>
    </source>
</evidence>
<gene>
    <name evidence="1" type="ORF">FEG63_01725</name>
</gene>
<dbReference type="Proteomes" id="UP000708347">
    <property type="component" value="Unassembled WGS sequence"/>
</dbReference>
<comment type="caution">
    <text evidence="1">The sequence shown here is derived from an EMBL/GenBank/DDBJ whole genome shotgun (WGS) entry which is preliminary data.</text>
</comment>
<protein>
    <recommendedName>
        <fullName evidence="3">DUF1214 domain-containing protein</fullName>
    </recommendedName>
</protein>
<sequence>MDAAAGWTRLVDGLRAAGEALDGLTSDLDPQERADGYRALFRALSNLTGRLESDSETAELEPFNGWRDKFFMDNPDYRYWITDIRDDRAYRVVGNVGESRYQSITTYSGTGIANAVAVARIDTDGLAIDADGNFEVELPALPGAASVWVRYIHDVVNPERPGWCRIESLDAHTELPSLDPGDLNRRLSHLGAFISQIPTAFGMAVADDVQAPNAVRRWAAMTGGAAFTEPGIDYVRGAWNLAEGEALVIEGAAPSCRHWNIVLYSRFLNSLDYRHRVVCRTGATGTPTDGRYRFVLAERDPRVQGYDWLDTEGRVFGLFVMRFLQSAREPELPTVRKVAVAEL</sequence>
<evidence type="ECO:0000313" key="2">
    <source>
        <dbReference type="Proteomes" id="UP000708347"/>
    </source>
</evidence>
<name>A0ABX2JLC3_9MYCO</name>